<dbReference type="Gene3D" id="1.10.8.60">
    <property type="match status" value="1"/>
</dbReference>
<keyword evidence="12" id="KW-1185">Reference proteome</keyword>
<dbReference type="PROSITE" id="PS50113">
    <property type="entry name" value="PAC"/>
    <property type="match status" value="1"/>
</dbReference>
<keyword evidence="4" id="KW-0805">Transcription regulation</keyword>
<dbReference type="InterPro" id="IPR027417">
    <property type="entry name" value="P-loop_NTPase"/>
</dbReference>
<feature type="domain" description="Sigma-54 factor interaction" evidence="8">
    <location>
        <begin position="265"/>
        <end position="494"/>
    </location>
</feature>
<dbReference type="PROSITE" id="PS50112">
    <property type="entry name" value="PAS"/>
    <property type="match status" value="1"/>
</dbReference>
<dbReference type="Pfam" id="PF25601">
    <property type="entry name" value="AAA_lid_14"/>
    <property type="match status" value="1"/>
</dbReference>
<dbReference type="STRING" id="1776384.GCA_900086585_03064"/>
<dbReference type="InterPro" id="IPR030828">
    <property type="entry name" value="HTH_TyrR"/>
</dbReference>
<dbReference type="Gene3D" id="1.10.10.60">
    <property type="entry name" value="Homeodomain-like"/>
    <property type="match status" value="1"/>
</dbReference>
<dbReference type="InterPro" id="IPR025943">
    <property type="entry name" value="Sigma_54_int_dom_ATP-bd_2"/>
</dbReference>
<evidence type="ECO:0000259" key="9">
    <source>
        <dbReference type="PROSITE" id="PS50112"/>
    </source>
</evidence>
<sequence length="578" mass="65927">MVQSGKSVFEEKETKSAPVITLDHEIKIIRMNQAAADLFSQIYPDKTEVDFHGTKLCKLTGKLHRIETENDLIYTFSVRDRAFYAIPFHSISDTGKAFWAILLINKENEKINKRTAYHADLSKHFEEILEGSFDGILVTDKEGKVLFVNSSYERVAEIKKSEIEGRYMRDLINPVWMPESVAHIVAKEQTVVSKRQVVKSGRHIMVTGRPIFNQNGEIKMIVINARDITEIYNLTEELQRVRKNEREYMSRFSSPPATGDSEDTLLAISEGMKQVLSLAGKVANFNTTILILGESGVGKEEVAKYIHQHSMRKEKPFITVNCGAIPGNLLESELFGYERGAFTGAMQNGKVGLIEAADGGTVFLDEVGEMPLDFQVKLLRFIQSKEIRRVGAIDSKIIDVRVLAATNRSLADMVEEGSFREDLYYRLNVVQIEIPPLRKRTDAILPLVAMFLKRYNKKYGQEKVLTYDIVKEMERFSWPGNVRQLKNIVENMVIVSNNEYLEPEDLPWNAQYKSDPIRKVIHCLADNEDLGLNEAIEELERLVLEKAKLTCGTTRKIAEKLKVNQSTIVRKMQKYHIE</sequence>
<keyword evidence="1" id="KW-0547">Nucleotide-binding</keyword>
<dbReference type="InterPro" id="IPR025662">
    <property type="entry name" value="Sigma_54_int_dom_ATP-bd_1"/>
</dbReference>
<dbReference type="InterPro" id="IPR002078">
    <property type="entry name" value="Sigma_54_int"/>
</dbReference>
<dbReference type="InterPro" id="IPR035965">
    <property type="entry name" value="PAS-like_dom_sf"/>
</dbReference>
<dbReference type="EMBL" id="QRMS01000001">
    <property type="protein sequence ID" value="RHJ89713.1"/>
    <property type="molecule type" value="Genomic_DNA"/>
</dbReference>
<evidence type="ECO:0000259" key="10">
    <source>
        <dbReference type="PROSITE" id="PS50113"/>
    </source>
</evidence>
<dbReference type="InterPro" id="IPR000700">
    <property type="entry name" value="PAS-assoc_C"/>
</dbReference>
<protein>
    <recommendedName>
        <fullName evidence="7">HTH-type transcriptional regulatory protein TyrR</fullName>
    </recommendedName>
</protein>
<evidence type="ECO:0000256" key="3">
    <source>
        <dbReference type="ARBA" id="ARBA00022840"/>
    </source>
</evidence>
<dbReference type="InterPro" id="IPR000014">
    <property type="entry name" value="PAS"/>
</dbReference>
<dbReference type="FunFam" id="3.40.50.300:FF:000006">
    <property type="entry name" value="DNA-binding transcriptional regulator NtrC"/>
    <property type="match status" value="1"/>
</dbReference>
<comment type="caution">
    <text evidence="11">The sequence shown here is derived from an EMBL/GenBank/DDBJ whole genome shotgun (WGS) entry which is preliminary data.</text>
</comment>
<evidence type="ECO:0000256" key="1">
    <source>
        <dbReference type="ARBA" id="ARBA00022741"/>
    </source>
</evidence>
<dbReference type="PROSITE" id="PS00676">
    <property type="entry name" value="SIGMA54_INTERACT_2"/>
    <property type="match status" value="1"/>
</dbReference>
<dbReference type="PROSITE" id="PS00688">
    <property type="entry name" value="SIGMA54_INTERACT_3"/>
    <property type="match status" value="1"/>
</dbReference>
<evidence type="ECO:0000256" key="4">
    <source>
        <dbReference type="ARBA" id="ARBA00023015"/>
    </source>
</evidence>
<dbReference type="Gene3D" id="3.30.450.20">
    <property type="entry name" value="PAS domain"/>
    <property type="match status" value="1"/>
</dbReference>
<organism evidence="11 12">
    <name type="scientific">Emergencia timonensis</name>
    <dbReference type="NCBI Taxonomy" id="1776384"/>
    <lineage>
        <taxon>Bacteria</taxon>
        <taxon>Bacillati</taxon>
        <taxon>Bacillota</taxon>
        <taxon>Clostridia</taxon>
        <taxon>Peptostreptococcales</taxon>
        <taxon>Anaerovoracaceae</taxon>
        <taxon>Emergencia</taxon>
    </lineage>
</organism>
<dbReference type="InterPro" id="IPR013767">
    <property type="entry name" value="PAS_fold"/>
</dbReference>
<dbReference type="CDD" id="cd00130">
    <property type="entry name" value="PAS"/>
    <property type="match status" value="1"/>
</dbReference>
<evidence type="ECO:0000256" key="7">
    <source>
        <dbReference type="ARBA" id="ARBA00029500"/>
    </source>
</evidence>
<dbReference type="Pfam" id="PF18024">
    <property type="entry name" value="HTH_50"/>
    <property type="match status" value="1"/>
</dbReference>
<evidence type="ECO:0000256" key="2">
    <source>
        <dbReference type="ARBA" id="ARBA00022797"/>
    </source>
</evidence>
<gene>
    <name evidence="11" type="ORF">DW099_03865</name>
</gene>
<dbReference type="InterPro" id="IPR003593">
    <property type="entry name" value="AAA+_ATPase"/>
</dbReference>
<keyword evidence="5" id="KW-0238">DNA-binding</keyword>
<keyword evidence="6" id="KW-0804">Transcription</keyword>
<reference evidence="11 12" key="1">
    <citation type="submission" date="2018-08" db="EMBL/GenBank/DDBJ databases">
        <title>A genome reference for cultivated species of the human gut microbiota.</title>
        <authorList>
            <person name="Zou Y."/>
            <person name="Xue W."/>
            <person name="Luo G."/>
        </authorList>
    </citation>
    <scope>NUCLEOTIDE SEQUENCE [LARGE SCALE GENOMIC DNA]</scope>
    <source>
        <strain evidence="11 12">AM07-24</strain>
    </source>
</reference>
<dbReference type="SMART" id="SM00091">
    <property type="entry name" value="PAS"/>
    <property type="match status" value="1"/>
</dbReference>
<dbReference type="Proteomes" id="UP000284841">
    <property type="component" value="Unassembled WGS sequence"/>
</dbReference>
<evidence type="ECO:0000313" key="12">
    <source>
        <dbReference type="Proteomes" id="UP000284841"/>
    </source>
</evidence>
<dbReference type="GO" id="GO:0003677">
    <property type="term" value="F:DNA binding"/>
    <property type="evidence" value="ECO:0007669"/>
    <property type="project" value="UniProtKB-KW"/>
</dbReference>
<proteinExistence type="predicted"/>
<dbReference type="PROSITE" id="PS00675">
    <property type="entry name" value="SIGMA54_INTERACT_1"/>
    <property type="match status" value="1"/>
</dbReference>
<keyword evidence="2" id="KW-0058">Aromatic hydrocarbons catabolism</keyword>
<dbReference type="InterPro" id="IPR058031">
    <property type="entry name" value="AAA_lid_NorR"/>
</dbReference>
<dbReference type="Gene3D" id="3.40.50.300">
    <property type="entry name" value="P-loop containing nucleotide triphosphate hydrolases"/>
    <property type="match status" value="1"/>
</dbReference>
<dbReference type="InterPro" id="IPR009057">
    <property type="entry name" value="Homeodomain-like_sf"/>
</dbReference>
<dbReference type="SUPFAM" id="SSF46689">
    <property type="entry name" value="Homeodomain-like"/>
    <property type="match status" value="1"/>
</dbReference>
<dbReference type="RefSeq" id="WP_118333769.1">
    <property type="nucleotide sequence ID" value="NZ_AP025567.1"/>
</dbReference>
<dbReference type="Pfam" id="PF00989">
    <property type="entry name" value="PAS"/>
    <property type="match status" value="1"/>
</dbReference>
<feature type="domain" description="PAC" evidence="10">
    <location>
        <begin position="190"/>
        <end position="240"/>
    </location>
</feature>
<dbReference type="GO" id="GO:0006355">
    <property type="term" value="P:regulation of DNA-templated transcription"/>
    <property type="evidence" value="ECO:0007669"/>
    <property type="project" value="InterPro"/>
</dbReference>
<dbReference type="SUPFAM" id="SSF52540">
    <property type="entry name" value="P-loop containing nucleoside triphosphate hydrolases"/>
    <property type="match status" value="1"/>
</dbReference>
<accession>A0A415E7E6</accession>
<dbReference type="AlphaFoldDB" id="A0A415E7E6"/>
<evidence type="ECO:0000259" key="8">
    <source>
        <dbReference type="PROSITE" id="PS50045"/>
    </source>
</evidence>
<evidence type="ECO:0000256" key="6">
    <source>
        <dbReference type="ARBA" id="ARBA00023163"/>
    </source>
</evidence>
<name>A0A415E7E6_9FIRM</name>
<feature type="domain" description="PAS" evidence="9">
    <location>
        <begin position="121"/>
        <end position="195"/>
    </location>
</feature>
<dbReference type="InterPro" id="IPR025944">
    <property type="entry name" value="Sigma_54_int_dom_CS"/>
</dbReference>
<dbReference type="OrthoDB" id="9803970at2"/>
<dbReference type="PANTHER" id="PTHR32071:SF57">
    <property type="entry name" value="C4-DICARBOXYLATE TRANSPORT TRANSCRIPTIONAL REGULATORY PROTEIN DCTD"/>
    <property type="match status" value="1"/>
</dbReference>
<dbReference type="CDD" id="cd00009">
    <property type="entry name" value="AAA"/>
    <property type="match status" value="1"/>
</dbReference>
<dbReference type="GO" id="GO:0005524">
    <property type="term" value="F:ATP binding"/>
    <property type="evidence" value="ECO:0007669"/>
    <property type="project" value="UniProtKB-KW"/>
</dbReference>
<evidence type="ECO:0000256" key="5">
    <source>
        <dbReference type="ARBA" id="ARBA00023125"/>
    </source>
</evidence>
<dbReference type="NCBIfam" id="TIGR00229">
    <property type="entry name" value="sensory_box"/>
    <property type="match status" value="1"/>
</dbReference>
<dbReference type="PROSITE" id="PS50045">
    <property type="entry name" value="SIGMA54_INTERACT_4"/>
    <property type="match status" value="1"/>
</dbReference>
<dbReference type="SMART" id="SM00382">
    <property type="entry name" value="AAA"/>
    <property type="match status" value="1"/>
</dbReference>
<dbReference type="SUPFAM" id="SSF55785">
    <property type="entry name" value="PYP-like sensor domain (PAS domain)"/>
    <property type="match status" value="1"/>
</dbReference>
<dbReference type="PANTHER" id="PTHR32071">
    <property type="entry name" value="TRANSCRIPTIONAL REGULATORY PROTEIN"/>
    <property type="match status" value="1"/>
</dbReference>
<evidence type="ECO:0000313" key="11">
    <source>
        <dbReference type="EMBL" id="RHJ89713.1"/>
    </source>
</evidence>
<keyword evidence="3" id="KW-0067">ATP-binding</keyword>
<dbReference type="Pfam" id="PF00158">
    <property type="entry name" value="Sigma54_activat"/>
    <property type="match status" value="1"/>
</dbReference>